<dbReference type="EMBL" id="BAAAHB010000016">
    <property type="protein sequence ID" value="GAA0458217.1"/>
    <property type="molecule type" value="Genomic_DNA"/>
</dbReference>
<dbReference type="RefSeq" id="WP_344089234.1">
    <property type="nucleotide sequence ID" value="NZ_BAAAHB010000016.1"/>
</dbReference>
<evidence type="ECO:0008006" key="5">
    <source>
        <dbReference type="Google" id="ProtNLM"/>
    </source>
</evidence>
<evidence type="ECO:0000256" key="1">
    <source>
        <dbReference type="SAM" id="MobiDB-lite"/>
    </source>
</evidence>
<reference evidence="3 4" key="1">
    <citation type="journal article" date="2019" name="Int. J. Syst. Evol. Microbiol.">
        <title>The Global Catalogue of Microorganisms (GCM) 10K type strain sequencing project: providing services to taxonomists for standard genome sequencing and annotation.</title>
        <authorList>
            <consortium name="The Broad Institute Genomics Platform"/>
            <consortium name="The Broad Institute Genome Sequencing Center for Infectious Disease"/>
            <person name="Wu L."/>
            <person name="Ma J."/>
        </authorList>
    </citation>
    <scope>NUCLEOTIDE SEQUENCE [LARGE SCALE GENOMIC DNA]</scope>
    <source>
        <strain evidence="3 4">JCM 10649</strain>
    </source>
</reference>
<evidence type="ECO:0000256" key="2">
    <source>
        <dbReference type="SAM" id="SignalP"/>
    </source>
</evidence>
<feature type="region of interest" description="Disordered" evidence="1">
    <location>
        <begin position="37"/>
        <end position="103"/>
    </location>
</feature>
<feature type="chain" id="PRO_5046571351" description="Secreted protein" evidence="2">
    <location>
        <begin position="33"/>
        <end position="139"/>
    </location>
</feature>
<proteinExistence type="predicted"/>
<evidence type="ECO:0000313" key="3">
    <source>
        <dbReference type="EMBL" id="GAA0458217.1"/>
    </source>
</evidence>
<name>A0ABN0ZUJ2_9ACTN</name>
<feature type="signal peptide" evidence="2">
    <location>
        <begin position="1"/>
        <end position="32"/>
    </location>
</feature>
<comment type="caution">
    <text evidence="3">The sequence shown here is derived from an EMBL/GenBank/DDBJ whole genome shotgun (WGS) entry which is preliminary data.</text>
</comment>
<organism evidence="3 4">
    <name type="scientific">Streptomyces stramineus</name>
    <dbReference type="NCBI Taxonomy" id="173861"/>
    <lineage>
        <taxon>Bacteria</taxon>
        <taxon>Bacillati</taxon>
        <taxon>Actinomycetota</taxon>
        <taxon>Actinomycetes</taxon>
        <taxon>Kitasatosporales</taxon>
        <taxon>Streptomycetaceae</taxon>
        <taxon>Streptomyces</taxon>
    </lineage>
</organism>
<feature type="compositionally biased region" description="Low complexity" evidence="1">
    <location>
        <begin position="37"/>
        <end position="47"/>
    </location>
</feature>
<protein>
    <recommendedName>
        <fullName evidence="5">Secreted protein</fullName>
    </recommendedName>
</protein>
<accession>A0ABN0ZUJ2</accession>
<evidence type="ECO:0000313" key="4">
    <source>
        <dbReference type="Proteomes" id="UP001499895"/>
    </source>
</evidence>
<sequence length="139" mass="13521">MQHRRPSAAAVLLLLLAVVFGPCLTGTASARAAGAAPAAASLTGPRAFETRAGETPAGAAEARPRADAGGADRGGTCKPQEAPPGGAAITVPHPQTDPLTGPGALRAALPAARVPAPAAPRAPPVPVAGCAELLPVLRI</sequence>
<dbReference type="Proteomes" id="UP001499895">
    <property type="component" value="Unassembled WGS sequence"/>
</dbReference>
<gene>
    <name evidence="3" type="ORF">GCM10009544_20980</name>
</gene>
<keyword evidence="2" id="KW-0732">Signal</keyword>
<keyword evidence="4" id="KW-1185">Reference proteome</keyword>